<keyword evidence="2" id="KW-0808">Transferase</keyword>
<dbReference type="GO" id="GO:0042371">
    <property type="term" value="P:vitamin K biosynthetic process"/>
    <property type="evidence" value="ECO:0007669"/>
    <property type="project" value="TreeGrafter"/>
</dbReference>
<feature type="transmembrane region" description="Helical" evidence="6">
    <location>
        <begin position="203"/>
        <end position="224"/>
    </location>
</feature>
<dbReference type="GO" id="GO:0016020">
    <property type="term" value="C:membrane"/>
    <property type="evidence" value="ECO:0007669"/>
    <property type="project" value="UniProtKB-SubCell"/>
</dbReference>
<dbReference type="Pfam" id="PF01040">
    <property type="entry name" value="UbiA"/>
    <property type="match status" value="1"/>
</dbReference>
<comment type="subcellular location">
    <subcellularLocation>
        <location evidence="1">Membrane</location>
        <topology evidence="1">Multi-pass membrane protein</topology>
    </subcellularLocation>
</comment>
<dbReference type="InterPro" id="IPR000537">
    <property type="entry name" value="UbiA_prenyltransferase"/>
</dbReference>
<sequence>LFLAQLSVSYSNDYYDTESDKKSKPTIFSGGSKVLIDNPELKYISKWIAISLIILSLILASTFTLIFKINYIFLIIIVLVNTIGWFYSAPPIKFSYRNLGELAIIICLGIALPVIGYIVLSNNISFSLFIFTVPFAIYSFVFALNVEIPDFEADRYANKKNLISNFGRKPGYFMILITSLIGTVYLFVISFVEIISKFIDYKIYGYFPLLPFMTILITLIYYLIKYILKHL</sequence>
<organism evidence="7">
    <name type="scientific">marine sediment metagenome</name>
    <dbReference type="NCBI Taxonomy" id="412755"/>
    <lineage>
        <taxon>unclassified sequences</taxon>
        <taxon>metagenomes</taxon>
        <taxon>ecological metagenomes</taxon>
    </lineage>
</organism>
<reference evidence="7" key="1">
    <citation type="journal article" date="2014" name="Front. Microbiol.">
        <title>High frequency of phylogenetically diverse reductive dehalogenase-homologous genes in deep subseafloor sedimentary metagenomes.</title>
        <authorList>
            <person name="Kawai M."/>
            <person name="Futagami T."/>
            <person name="Toyoda A."/>
            <person name="Takaki Y."/>
            <person name="Nishi S."/>
            <person name="Hori S."/>
            <person name="Arai W."/>
            <person name="Tsubouchi T."/>
            <person name="Morono Y."/>
            <person name="Uchiyama I."/>
            <person name="Ito T."/>
            <person name="Fujiyama A."/>
            <person name="Inagaki F."/>
            <person name="Takami H."/>
        </authorList>
    </citation>
    <scope>NUCLEOTIDE SEQUENCE</scope>
    <source>
        <strain evidence="7">Expedition CK06-06</strain>
    </source>
</reference>
<evidence type="ECO:0000256" key="5">
    <source>
        <dbReference type="ARBA" id="ARBA00023136"/>
    </source>
</evidence>
<dbReference type="PANTHER" id="PTHR13929">
    <property type="entry name" value="1,4-DIHYDROXY-2-NAPHTHOATE OCTAPRENYLTRANSFERASE"/>
    <property type="match status" value="1"/>
</dbReference>
<keyword evidence="3 6" id="KW-0812">Transmembrane</keyword>
<accession>X1FU85</accession>
<feature type="transmembrane region" description="Helical" evidence="6">
    <location>
        <begin position="170"/>
        <end position="191"/>
    </location>
</feature>
<feature type="non-terminal residue" evidence="7">
    <location>
        <position position="1"/>
    </location>
</feature>
<dbReference type="EMBL" id="BARU01019043">
    <property type="protein sequence ID" value="GAH48552.1"/>
    <property type="molecule type" value="Genomic_DNA"/>
</dbReference>
<dbReference type="GO" id="GO:0004659">
    <property type="term" value="F:prenyltransferase activity"/>
    <property type="evidence" value="ECO:0007669"/>
    <property type="project" value="InterPro"/>
</dbReference>
<dbReference type="PANTHER" id="PTHR13929:SF0">
    <property type="entry name" value="UBIA PRENYLTRANSFERASE DOMAIN-CONTAINING PROTEIN 1"/>
    <property type="match status" value="1"/>
</dbReference>
<evidence type="ECO:0000256" key="6">
    <source>
        <dbReference type="SAM" id="Phobius"/>
    </source>
</evidence>
<feature type="transmembrane region" description="Helical" evidence="6">
    <location>
        <begin position="69"/>
        <end position="87"/>
    </location>
</feature>
<keyword evidence="5 6" id="KW-0472">Membrane</keyword>
<evidence type="ECO:0000256" key="2">
    <source>
        <dbReference type="ARBA" id="ARBA00022679"/>
    </source>
</evidence>
<feature type="transmembrane region" description="Helical" evidence="6">
    <location>
        <begin position="43"/>
        <end position="63"/>
    </location>
</feature>
<proteinExistence type="predicted"/>
<keyword evidence="4 6" id="KW-1133">Transmembrane helix</keyword>
<evidence type="ECO:0000256" key="1">
    <source>
        <dbReference type="ARBA" id="ARBA00004141"/>
    </source>
</evidence>
<protein>
    <recommendedName>
        <fullName evidence="8">Prenyltransferase</fullName>
    </recommendedName>
</protein>
<feature type="transmembrane region" description="Helical" evidence="6">
    <location>
        <begin position="126"/>
        <end position="149"/>
    </location>
</feature>
<dbReference type="GO" id="GO:0009234">
    <property type="term" value="P:menaquinone biosynthetic process"/>
    <property type="evidence" value="ECO:0007669"/>
    <property type="project" value="TreeGrafter"/>
</dbReference>
<comment type="caution">
    <text evidence="7">The sequence shown here is derived from an EMBL/GenBank/DDBJ whole genome shotgun (WGS) entry which is preliminary data.</text>
</comment>
<gene>
    <name evidence="7" type="ORF">S03H2_31408</name>
</gene>
<feature type="transmembrane region" description="Helical" evidence="6">
    <location>
        <begin position="99"/>
        <end position="120"/>
    </location>
</feature>
<dbReference type="InterPro" id="IPR026046">
    <property type="entry name" value="UBIAD1"/>
</dbReference>
<name>X1FU85_9ZZZZ</name>
<dbReference type="CDD" id="cd13962">
    <property type="entry name" value="PT_UbiA_UBIAD1"/>
    <property type="match status" value="1"/>
</dbReference>
<evidence type="ECO:0000313" key="7">
    <source>
        <dbReference type="EMBL" id="GAH48552.1"/>
    </source>
</evidence>
<evidence type="ECO:0008006" key="8">
    <source>
        <dbReference type="Google" id="ProtNLM"/>
    </source>
</evidence>
<dbReference type="AlphaFoldDB" id="X1FU85"/>
<evidence type="ECO:0000256" key="3">
    <source>
        <dbReference type="ARBA" id="ARBA00022692"/>
    </source>
</evidence>
<evidence type="ECO:0000256" key="4">
    <source>
        <dbReference type="ARBA" id="ARBA00022989"/>
    </source>
</evidence>